<dbReference type="OrthoDB" id="5230585at2759"/>
<name>A0A5N5WUE0_9EURO</name>
<sequence length="301" mass="33965">MADLIKVKDLDLDEETTSRILEKLRHVSQLYKSGKLFFPRHLLADLSQQIDEGKEEVYIPNLDDVPQLYSLEVPNWCADFANTYRISYQSIQYLGCPTPFCPEFVLRSDHAPVTIGYMRSSGPTGSTFEAVREAFARNRQTWLESPSRRDLEHHLATLKTTATIQKIVCFGLGSLGRLCGYHCTRAHTQHAAVETMVASLAKRGLNGGQEIKCYAQDPVYDEIDKEFLTSIGIAPLDDPKGFLAVDQQTLVFSVSPNVPVKQIITDLQRPAAMVWNTVSPIDNDKCWTKRVEKNGKIGWTW</sequence>
<dbReference type="AlphaFoldDB" id="A0A5N5WUE0"/>
<dbReference type="PANTHER" id="PTHR42080:SF3">
    <property type="entry name" value="SRR1-LIKE DOMAIN-CONTAINING PROTEIN"/>
    <property type="match status" value="1"/>
</dbReference>
<gene>
    <name evidence="2" type="ORF">BDV29DRAFT_193325</name>
</gene>
<feature type="domain" description="SRR1-like" evidence="1">
    <location>
        <begin position="158"/>
        <end position="284"/>
    </location>
</feature>
<keyword evidence="3" id="KW-1185">Reference proteome</keyword>
<organism evidence="2 3">
    <name type="scientific">Aspergillus leporis</name>
    <dbReference type="NCBI Taxonomy" id="41062"/>
    <lineage>
        <taxon>Eukaryota</taxon>
        <taxon>Fungi</taxon>
        <taxon>Dikarya</taxon>
        <taxon>Ascomycota</taxon>
        <taxon>Pezizomycotina</taxon>
        <taxon>Eurotiomycetes</taxon>
        <taxon>Eurotiomycetidae</taxon>
        <taxon>Eurotiales</taxon>
        <taxon>Aspergillaceae</taxon>
        <taxon>Aspergillus</taxon>
        <taxon>Aspergillus subgen. Circumdati</taxon>
    </lineage>
</organism>
<dbReference type="EMBL" id="ML732274">
    <property type="protein sequence ID" value="KAB8071375.1"/>
    <property type="molecule type" value="Genomic_DNA"/>
</dbReference>
<dbReference type="PANTHER" id="PTHR42080">
    <property type="entry name" value="SRR1 DOMAIN-CONTAINING PROTEIN"/>
    <property type="match status" value="1"/>
</dbReference>
<reference evidence="2 3" key="1">
    <citation type="submission" date="2019-04" db="EMBL/GenBank/DDBJ databases">
        <title>Friends and foes A comparative genomics study of 23 Aspergillus species from section Flavi.</title>
        <authorList>
            <consortium name="DOE Joint Genome Institute"/>
            <person name="Kjaerbolling I."/>
            <person name="Vesth T."/>
            <person name="Frisvad J.C."/>
            <person name="Nybo J.L."/>
            <person name="Theobald S."/>
            <person name="Kildgaard S."/>
            <person name="Isbrandt T."/>
            <person name="Kuo A."/>
            <person name="Sato A."/>
            <person name="Lyhne E.K."/>
            <person name="Kogle M.E."/>
            <person name="Wiebenga A."/>
            <person name="Kun R.S."/>
            <person name="Lubbers R.J."/>
            <person name="Makela M.R."/>
            <person name="Barry K."/>
            <person name="Chovatia M."/>
            <person name="Clum A."/>
            <person name="Daum C."/>
            <person name="Haridas S."/>
            <person name="He G."/>
            <person name="LaButti K."/>
            <person name="Lipzen A."/>
            <person name="Mondo S."/>
            <person name="Riley R."/>
            <person name="Salamov A."/>
            <person name="Simmons B.A."/>
            <person name="Magnuson J.K."/>
            <person name="Henrissat B."/>
            <person name="Mortensen U.H."/>
            <person name="Larsen T.O."/>
            <person name="Devries R.P."/>
            <person name="Grigoriev I.V."/>
            <person name="Machida M."/>
            <person name="Baker S.E."/>
            <person name="Andersen M.R."/>
        </authorList>
    </citation>
    <scope>NUCLEOTIDE SEQUENCE [LARGE SCALE GENOMIC DNA]</scope>
    <source>
        <strain evidence="2 3">CBS 151.66</strain>
    </source>
</reference>
<accession>A0A5N5WUE0</accession>
<dbReference type="Proteomes" id="UP000326565">
    <property type="component" value="Unassembled WGS sequence"/>
</dbReference>
<proteinExistence type="predicted"/>
<protein>
    <recommendedName>
        <fullName evidence="1">SRR1-like domain-containing protein</fullName>
    </recommendedName>
</protein>
<evidence type="ECO:0000313" key="3">
    <source>
        <dbReference type="Proteomes" id="UP000326565"/>
    </source>
</evidence>
<dbReference type="InterPro" id="IPR012942">
    <property type="entry name" value="SRR1-like"/>
</dbReference>
<evidence type="ECO:0000313" key="2">
    <source>
        <dbReference type="EMBL" id="KAB8071375.1"/>
    </source>
</evidence>
<dbReference type="Pfam" id="PF07985">
    <property type="entry name" value="SRR1"/>
    <property type="match status" value="1"/>
</dbReference>
<evidence type="ECO:0000259" key="1">
    <source>
        <dbReference type="Pfam" id="PF07985"/>
    </source>
</evidence>